<dbReference type="InterPro" id="IPR013103">
    <property type="entry name" value="RVT_2"/>
</dbReference>
<dbReference type="CDD" id="cd09272">
    <property type="entry name" value="RNase_HI_RT_Ty1"/>
    <property type="match status" value="1"/>
</dbReference>
<evidence type="ECO:0000313" key="3">
    <source>
        <dbReference type="Proteomes" id="UP000075243"/>
    </source>
</evidence>
<dbReference type="PANTHER" id="PTHR11439:SF484">
    <property type="entry name" value="REVERSE TRANSCRIPTASE TY1_COPIA-TYPE DOMAIN-CONTAINING PROTEIN"/>
    <property type="match status" value="1"/>
</dbReference>
<sequence>MVYVDDIVITGSDATIISQLKEHLFSHFQTKNLGSLKYFLGIEVAQSKEGVVISQRKYAFDILKETGLENCKPIDSPMDSNQKLIVDQGEAFPDPERYRRLMGKLIYLTITRPDISFAVGVVSQFMQNPHIDHWNAILHILRYIKRALGQGLLSEDKGNTQLMGYCDADYWARCPIDRRSTTGYCISIGGNIISWNSKKQSVVVWSTAEAEYRSMWIKQLQELKFCEVKQMKLYFDNQAALHIASNPVFHERNKHIEIDCHFIREKLLSKELIIEFISSNNQLADILTNSLRGPRIQFIYSKLGAYNLYAPG</sequence>
<keyword evidence="3" id="KW-1185">Reference proteome</keyword>
<dbReference type="Gramene" id="C.cajan_20809.t">
    <property type="protein sequence ID" value="C.cajan_20809.t"/>
    <property type="gene ID" value="C.cajan_20809"/>
</dbReference>
<reference evidence="2 3" key="1">
    <citation type="journal article" date="2012" name="Nat. Biotechnol.">
        <title>Draft genome sequence of pigeonpea (Cajanus cajan), an orphan legume crop of resource-poor farmers.</title>
        <authorList>
            <person name="Varshney R.K."/>
            <person name="Chen W."/>
            <person name="Li Y."/>
            <person name="Bharti A.K."/>
            <person name="Saxena R.K."/>
            <person name="Schlueter J.A."/>
            <person name="Donoghue M.T."/>
            <person name="Azam S."/>
            <person name="Fan G."/>
            <person name="Whaley A.M."/>
            <person name="Farmer A.D."/>
            <person name="Sheridan J."/>
            <person name="Iwata A."/>
            <person name="Tuteja R."/>
            <person name="Penmetsa R.V."/>
            <person name="Wu W."/>
            <person name="Upadhyaya H.D."/>
            <person name="Yang S.P."/>
            <person name="Shah T."/>
            <person name="Saxena K.B."/>
            <person name="Michael T."/>
            <person name="McCombie W.R."/>
            <person name="Yang B."/>
            <person name="Zhang G."/>
            <person name="Yang H."/>
            <person name="Wang J."/>
            <person name="Spillane C."/>
            <person name="Cook D.R."/>
            <person name="May G.D."/>
            <person name="Xu X."/>
            <person name="Jackson S.A."/>
        </authorList>
    </citation>
    <scope>NUCLEOTIDE SEQUENCE [LARGE SCALE GENOMIC DNA]</scope>
    <source>
        <strain evidence="3">cv. Asha</strain>
    </source>
</reference>
<dbReference type="InterPro" id="IPR043502">
    <property type="entry name" value="DNA/RNA_pol_sf"/>
</dbReference>
<dbReference type="Pfam" id="PF07727">
    <property type="entry name" value="RVT_2"/>
    <property type="match status" value="1"/>
</dbReference>
<evidence type="ECO:0000259" key="1">
    <source>
        <dbReference type="Pfam" id="PF07727"/>
    </source>
</evidence>
<dbReference type="EMBL" id="CM003603">
    <property type="protein sequence ID" value="KYP77158.1"/>
    <property type="molecule type" value="Genomic_DNA"/>
</dbReference>
<dbReference type="Proteomes" id="UP000075243">
    <property type="component" value="Chromosome 1"/>
</dbReference>
<evidence type="ECO:0000313" key="2">
    <source>
        <dbReference type="EMBL" id="KYP77158.1"/>
    </source>
</evidence>
<dbReference type="SUPFAM" id="SSF56672">
    <property type="entry name" value="DNA/RNA polymerases"/>
    <property type="match status" value="1"/>
</dbReference>
<protein>
    <submittedName>
        <fullName evidence="2">Copia protein</fullName>
    </submittedName>
</protein>
<organism evidence="2 3">
    <name type="scientific">Cajanus cajan</name>
    <name type="common">Pigeon pea</name>
    <name type="synonym">Cajanus indicus</name>
    <dbReference type="NCBI Taxonomy" id="3821"/>
    <lineage>
        <taxon>Eukaryota</taxon>
        <taxon>Viridiplantae</taxon>
        <taxon>Streptophyta</taxon>
        <taxon>Embryophyta</taxon>
        <taxon>Tracheophyta</taxon>
        <taxon>Spermatophyta</taxon>
        <taxon>Magnoliopsida</taxon>
        <taxon>eudicotyledons</taxon>
        <taxon>Gunneridae</taxon>
        <taxon>Pentapetalae</taxon>
        <taxon>rosids</taxon>
        <taxon>fabids</taxon>
        <taxon>Fabales</taxon>
        <taxon>Fabaceae</taxon>
        <taxon>Papilionoideae</taxon>
        <taxon>50 kb inversion clade</taxon>
        <taxon>NPAAA clade</taxon>
        <taxon>indigoferoid/millettioid clade</taxon>
        <taxon>Phaseoleae</taxon>
        <taxon>Cajanus</taxon>
    </lineage>
</organism>
<dbReference type="AlphaFoldDB" id="A0A151UD53"/>
<dbReference type="PANTHER" id="PTHR11439">
    <property type="entry name" value="GAG-POL-RELATED RETROTRANSPOSON"/>
    <property type="match status" value="1"/>
</dbReference>
<accession>A0A151UD53</accession>
<name>A0A151UD53_CAJCA</name>
<feature type="domain" description="Reverse transcriptase Ty1/copia-type" evidence="1">
    <location>
        <begin position="2"/>
        <end position="78"/>
    </location>
</feature>
<gene>
    <name evidence="2" type="ORF">KK1_021429</name>
</gene>
<proteinExistence type="predicted"/>